<proteinExistence type="predicted"/>
<name>A0A3S9BAN2_9HYPH</name>
<dbReference type="GO" id="GO:0050660">
    <property type="term" value="F:flavin adenine dinucleotide binding"/>
    <property type="evidence" value="ECO:0007669"/>
    <property type="project" value="TreeGrafter"/>
</dbReference>
<dbReference type="Pfam" id="PF13738">
    <property type="entry name" value="Pyr_redox_3"/>
    <property type="match status" value="1"/>
</dbReference>
<protein>
    <submittedName>
        <fullName evidence="2">MSMEG_0569 family flavin-dependent oxidoreductase</fullName>
    </submittedName>
</protein>
<dbReference type="NCBIfam" id="TIGR04046">
    <property type="entry name" value="MSMEG_0569_nitr"/>
    <property type="match status" value="1"/>
</dbReference>
<evidence type="ECO:0000256" key="1">
    <source>
        <dbReference type="ARBA" id="ARBA00023002"/>
    </source>
</evidence>
<dbReference type="SUPFAM" id="SSF51905">
    <property type="entry name" value="FAD/NAD(P)-binding domain"/>
    <property type="match status" value="2"/>
</dbReference>
<dbReference type="Gene3D" id="3.50.50.60">
    <property type="entry name" value="FAD/NAD(P)-binding domain"/>
    <property type="match status" value="2"/>
</dbReference>
<dbReference type="OrthoDB" id="9773233at2"/>
<dbReference type="EMBL" id="CP032509">
    <property type="protein sequence ID" value="AZN73921.1"/>
    <property type="molecule type" value="Genomic_DNA"/>
</dbReference>
<dbReference type="Proteomes" id="UP000268192">
    <property type="component" value="Chromosome"/>
</dbReference>
<dbReference type="GO" id="GO:0004497">
    <property type="term" value="F:monooxygenase activity"/>
    <property type="evidence" value="ECO:0007669"/>
    <property type="project" value="TreeGrafter"/>
</dbReference>
<reference evidence="2 3" key="1">
    <citation type="submission" date="2018-09" db="EMBL/GenBank/DDBJ databases">
        <title>Marinorhizobium profundi gen. nov., sp. nov., isolated from a deep-sea sediment sample from the New Britain Trench and proposal of Marinorhizobiaceae fam. nov. in the order Rhizobiales of the class Alphaproteobacteria.</title>
        <authorList>
            <person name="Cao J."/>
        </authorList>
    </citation>
    <scope>NUCLEOTIDE SEQUENCE [LARGE SCALE GENOMIC DNA]</scope>
    <source>
        <strain evidence="2 3">WS11</strain>
    </source>
</reference>
<keyword evidence="1" id="KW-0560">Oxidoreductase</keyword>
<dbReference type="PANTHER" id="PTHR43539:SF78">
    <property type="entry name" value="FLAVIN-CONTAINING MONOOXYGENASE"/>
    <property type="match status" value="1"/>
</dbReference>
<organism evidence="2 3">
    <name type="scientific">Georhizobium profundi</name>
    <dbReference type="NCBI Taxonomy" id="2341112"/>
    <lineage>
        <taxon>Bacteria</taxon>
        <taxon>Pseudomonadati</taxon>
        <taxon>Pseudomonadota</taxon>
        <taxon>Alphaproteobacteria</taxon>
        <taxon>Hyphomicrobiales</taxon>
        <taxon>Rhizobiaceae</taxon>
        <taxon>Georhizobium</taxon>
    </lineage>
</organism>
<dbReference type="PANTHER" id="PTHR43539">
    <property type="entry name" value="FLAVIN-BINDING MONOOXYGENASE-LIKE PROTEIN (AFU_ORTHOLOGUE AFUA_4G09220)"/>
    <property type="match status" value="1"/>
</dbReference>
<keyword evidence="3" id="KW-1185">Reference proteome</keyword>
<dbReference type="InterPro" id="IPR024000">
    <property type="entry name" value="CHP04046_FMN-dependent"/>
</dbReference>
<gene>
    <name evidence="2" type="ORF">D5400_18215</name>
</gene>
<dbReference type="AlphaFoldDB" id="A0A3S9BAN2"/>
<dbReference type="InterPro" id="IPR036188">
    <property type="entry name" value="FAD/NAD-bd_sf"/>
</dbReference>
<evidence type="ECO:0000313" key="3">
    <source>
        <dbReference type="Proteomes" id="UP000268192"/>
    </source>
</evidence>
<dbReference type="PRINTS" id="PR00411">
    <property type="entry name" value="PNDRDTASEI"/>
</dbReference>
<dbReference type="InterPro" id="IPR050982">
    <property type="entry name" value="Auxin_biosynth/cation_transpt"/>
</dbReference>
<evidence type="ECO:0000313" key="2">
    <source>
        <dbReference type="EMBL" id="AZN73921.1"/>
    </source>
</evidence>
<accession>A0A3S9BAN2</accession>
<dbReference type="KEGG" id="abaw:D5400_18215"/>
<sequence>MRVLDDHSPHDAEPSQFRRVSVAIVGGGQAGLSVSRHLYDRGIDHVVFERHRRFHSWRVNRWDTFCLVTPNWQCRLPNFPYSGDDPHGFMLKDEIVDYLEAFAESFDPPIIEETAVTRIAAFEGSYQVETSKGVWLADQVVIATGGYDAPIVPPYAERLNPAIEQLHSRDYRRPSQLPEGATLVVGTGQSGVQIMEDLVRAGRKVHLAVGPAPRSPRLYRGRDATDWLHDMGHYAITIANHPDPIKALTQTNHYMSGRDGGKEIDLRRFVVEDGISLYGSLADMDGNRLSFLPDLEKNLDDADRSYCGIRDQIDAHIAREGIDAPEEPPFQKVWRPEAEVTEIDAEALNITSVVWSIGFRPDYSWIDVDVFDERGKPLFDRGITNTPGFYFIGLGWLNTWGSGRFLAIGEDSRYLADAIVQRREASAKI</sequence>